<sequence length="245" mass="27658">MMGSFFTILLFVCSAIAVSALLIKLFNALPAKWFCDYDEQPGEELYRKRLFWKPHGLVMALLLTASFIGMHLRFHGFLFFLYCFACIVLLLIGISDSKYQIIPDAFSLALFLAAFIRAAYAFLHGASAKSAFLSPLLGAACGAGILLFFGMIGRLLFKKEAMGMGDVKLFGAIGFLTGFPQILFIFFLAIFLAFFHIVFLALCKKRLRGLYLPLGPYLCLAVLFFLTFQTQWEALFRWYAELLFL</sequence>
<feature type="transmembrane region" description="Helical" evidence="2">
    <location>
        <begin position="101"/>
        <end position="123"/>
    </location>
</feature>
<feature type="domain" description="Prepilin type IV endopeptidase peptidase" evidence="3">
    <location>
        <begin position="83"/>
        <end position="196"/>
    </location>
</feature>
<evidence type="ECO:0000256" key="1">
    <source>
        <dbReference type="ARBA" id="ARBA00005801"/>
    </source>
</evidence>
<reference evidence="4 5" key="1">
    <citation type="submission" date="2022-11" db="EMBL/GenBank/DDBJ databases">
        <authorList>
            <person name="Caiyu Z."/>
        </authorList>
    </citation>
    <scope>NUCLEOTIDE SEQUENCE [LARGE SCALE GENOMIC DNA]</scope>
    <source>
        <strain evidence="4 5">YR-4</strain>
    </source>
</reference>
<evidence type="ECO:0000256" key="2">
    <source>
        <dbReference type="SAM" id="Phobius"/>
    </source>
</evidence>
<dbReference type="Proteomes" id="UP001082703">
    <property type="component" value="Unassembled WGS sequence"/>
</dbReference>
<comment type="similarity">
    <text evidence="1">Belongs to the peptidase A24 family.</text>
</comment>
<dbReference type="Gene3D" id="1.20.120.1220">
    <property type="match status" value="1"/>
</dbReference>
<keyword evidence="2" id="KW-0472">Membrane</keyword>
<dbReference type="InterPro" id="IPR050882">
    <property type="entry name" value="Prepilin_peptidase/N-MTase"/>
</dbReference>
<accession>A0ABT4BU46</accession>
<evidence type="ECO:0000313" key="4">
    <source>
        <dbReference type="EMBL" id="MCY1714421.1"/>
    </source>
</evidence>
<dbReference type="EMBL" id="JAPOHA010000008">
    <property type="protein sequence ID" value="MCY1714421.1"/>
    <property type="molecule type" value="Genomic_DNA"/>
</dbReference>
<name>A0ABT4BU46_9FIRM</name>
<dbReference type="RefSeq" id="WP_268058472.1">
    <property type="nucleotide sequence ID" value="NZ_JAPOHA010000008.1"/>
</dbReference>
<dbReference type="PANTHER" id="PTHR30487">
    <property type="entry name" value="TYPE 4 PREPILIN-LIKE PROTEINS LEADER PEPTIDE-PROCESSING ENZYME"/>
    <property type="match status" value="1"/>
</dbReference>
<protein>
    <submittedName>
        <fullName evidence="4">A24 family peptidase</fullName>
    </submittedName>
</protein>
<keyword evidence="2" id="KW-1133">Transmembrane helix</keyword>
<feature type="transmembrane region" description="Helical" evidence="2">
    <location>
        <begin position="77"/>
        <end position="95"/>
    </location>
</feature>
<keyword evidence="5" id="KW-1185">Reference proteome</keyword>
<gene>
    <name evidence="4" type="ORF">OUY18_09145</name>
</gene>
<feature type="transmembrane region" description="Helical" evidence="2">
    <location>
        <begin position="135"/>
        <end position="157"/>
    </location>
</feature>
<dbReference type="InterPro" id="IPR000045">
    <property type="entry name" value="Prepilin_IV_endopep_pep"/>
</dbReference>
<feature type="transmembrane region" description="Helical" evidence="2">
    <location>
        <begin position="169"/>
        <end position="202"/>
    </location>
</feature>
<organism evidence="4 5">
    <name type="scientific">Caproiciproducens galactitolivorans</name>
    <dbReference type="NCBI Taxonomy" id="642589"/>
    <lineage>
        <taxon>Bacteria</taxon>
        <taxon>Bacillati</taxon>
        <taxon>Bacillota</taxon>
        <taxon>Clostridia</taxon>
        <taxon>Eubacteriales</taxon>
        <taxon>Acutalibacteraceae</taxon>
        <taxon>Caproiciproducens</taxon>
    </lineage>
</organism>
<comment type="caution">
    <text evidence="4">The sequence shown here is derived from an EMBL/GenBank/DDBJ whole genome shotgun (WGS) entry which is preliminary data.</text>
</comment>
<feature type="transmembrane region" description="Helical" evidence="2">
    <location>
        <begin position="209"/>
        <end position="228"/>
    </location>
</feature>
<dbReference type="Pfam" id="PF01478">
    <property type="entry name" value="Peptidase_A24"/>
    <property type="match status" value="1"/>
</dbReference>
<proteinExistence type="inferred from homology"/>
<evidence type="ECO:0000313" key="5">
    <source>
        <dbReference type="Proteomes" id="UP001082703"/>
    </source>
</evidence>
<evidence type="ECO:0000259" key="3">
    <source>
        <dbReference type="Pfam" id="PF01478"/>
    </source>
</evidence>
<dbReference type="PANTHER" id="PTHR30487:SF0">
    <property type="entry name" value="PREPILIN LEADER PEPTIDASE_N-METHYLTRANSFERASE-RELATED"/>
    <property type="match status" value="1"/>
</dbReference>
<keyword evidence="2" id="KW-0812">Transmembrane</keyword>